<comment type="caution">
    <text evidence="2">The sequence shown here is derived from an EMBL/GenBank/DDBJ whole genome shotgun (WGS) entry which is preliminary data.</text>
</comment>
<organism evidence="2 3">
    <name type="scientific">Vibrio caribbeanicus ATCC BAA-2122</name>
    <dbReference type="NCBI Taxonomy" id="796620"/>
    <lineage>
        <taxon>Bacteria</taxon>
        <taxon>Pseudomonadati</taxon>
        <taxon>Pseudomonadota</taxon>
        <taxon>Gammaproteobacteria</taxon>
        <taxon>Vibrionales</taxon>
        <taxon>Vibrionaceae</taxon>
        <taxon>Vibrio</taxon>
    </lineage>
</organism>
<evidence type="ECO:0000256" key="1">
    <source>
        <dbReference type="SAM" id="SignalP"/>
    </source>
</evidence>
<feature type="chain" id="PRO_5003166999" evidence="1">
    <location>
        <begin position="23"/>
        <end position="126"/>
    </location>
</feature>
<dbReference type="OrthoDB" id="5875472at2"/>
<reference evidence="2 3" key="1">
    <citation type="journal article" date="2012" name="Int. J. Syst. Evol. Microbiol.">
        <title>Vibrio caribbeanicus sp. nov., isolated from the marine sponge Scleritoderma cyanea.</title>
        <authorList>
            <person name="Hoffmann M."/>
            <person name="Monday S.R."/>
            <person name="Allard M.W."/>
            <person name="Strain E.A."/>
            <person name="Whittaker P."/>
            <person name="Naum M."/>
            <person name="McCarthy P.J."/>
            <person name="Lopez J.V."/>
            <person name="Fischer M."/>
            <person name="Brown E.W."/>
        </authorList>
    </citation>
    <scope>NUCLEOTIDE SEQUENCE [LARGE SCALE GENOMIC DNA]</scope>
    <source>
        <strain evidence="2 3">ATCC BAA-2122</strain>
    </source>
</reference>
<proteinExistence type="predicted"/>
<keyword evidence="3" id="KW-1185">Reference proteome</keyword>
<evidence type="ECO:0000313" key="2">
    <source>
        <dbReference type="EMBL" id="EFP98386.1"/>
    </source>
</evidence>
<feature type="signal peptide" evidence="1">
    <location>
        <begin position="1"/>
        <end position="22"/>
    </location>
</feature>
<dbReference type="Proteomes" id="UP000002943">
    <property type="component" value="Unassembled WGS sequence"/>
</dbReference>
<dbReference type="EMBL" id="AEIU01000003">
    <property type="protein sequence ID" value="EFP98386.1"/>
    <property type="molecule type" value="Genomic_DNA"/>
</dbReference>
<evidence type="ECO:0000313" key="3">
    <source>
        <dbReference type="Proteomes" id="UP000002943"/>
    </source>
</evidence>
<dbReference type="RefSeq" id="WP_009599310.1">
    <property type="nucleotide sequence ID" value="NZ_AEIU01000003.1"/>
</dbReference>
<sequence length="126" mass="14927">MKKINKLYLTLATVFWSSTSFSDQTDVFCTKADASSWDWLYEEDGTYTSVNGNWGFHRIDAINRFRYFTIPYDNYRELQSRCDEKGMIAQPAMSRFSDWNIFEIQMPSGEKIFARGYYTIDTDFHL</sequence>
<protein>
    <submittedName>
        <fullName evidence="2">Uncharacterized protein</fullName>
    </submittedName>
</protein>
<name>E3BEL9_9VIBR</name>
<dbReference type="eggNOG" id="ENOG5031PGE">
    <property type="taxonomic scope" value="Bacteria"/>
</dbReference>
<dbReference type="AlphaFoldDB" id="E3BEL9"/>
<keyword evidence="1" id="KW-0732">Signal</keyword>
<accession>E3BEL9</accession>
<dbReference type="STRING" id="796620.VIBC2010_15774"/>
<gene>
    <name evidence="2" type="ORF">VIBC2010_15774</name>
</gene>